<protein>
    <submittedName>
        <fullName evidence="14">CDP-diacylglycerol--serine O-phosphatidyltransferase</fullName>
    </submittedName>
</protein>
<keyword evidence="7" id="KW-0443">Lipid metabolism</keyword>
<feature type="transmembrane region" description="Helical" evidence="13">
    <location>
        <begin position="71"/>
        <end position="89"/>
    </location>
</feature>
<keyword evidence="15" id="KW-1185">Reference proteome</keyword>
<comment type="caution">
    <text evidence="14">The sequence shown here is derived from an EMBL/GenBank/DDBJ whole genome shotgun (WGS) entry which is preliminary data.</text>
</comment>
<comment type="similarity">
    <text evidence="2 11">Belongs to the CDP-alcohol phosphatidyltransferase class-I family.</text>
</comment>
<evidence type="ECO:0000256" key="13">
    <source>
        <dbReference type="SAM" id="Phobius"/>
    </source>
</evidence>
<dbReference type="PANTHER" id="PTHR14269">
    <property type="entry name" value="CDP-DIACYLGLYCEROL--GLYCEROL-3-PHOSPHATE 3-PHOSPHATIDYLTRANSFERASE-RELATED"/>
    <property type="match status" value="1"/>
</dbReference>
<dbReference type="InterPro" id="IPR043130">
    <property type="entry name" value="CDP-OH_PTrfase_TM_dom"/>
</dbReference>
<evidence type="ECO:0000256" key="8">
    <source>
        <dbReference type="ARBA" id="ARBA00023136"/>
    </source>
</evidence>
<feature type="transmembrane region" description="Helical" evidence="13">
    <location>
        <begin position="110"/>
        <end position="128"/>
    </location>
</feature>
<evidence type="ECO:0000256" key="2">
    <source>
        <dbReference type="ARBA" id="ARBA00010441"/>
    </source>
</evidence>
<dbReference type="PROSITE" id="PS00379">
    <property type="entry name" value="CDP_ALCOHOL_P_TRANSF"/>
    <property type="match status" value="1"/>
</dbReference>
<keyword evidence="3" id="KW-0444">Lipid biosynthesis</keyword>
<organism evidence="14 15">
    <name type="scientific">Gordonia cholesterolivorans</name>
    <dbReference type="NCBI Taxonomy" id="559625"/>
    <lineage>
        <taxon>Bacteria</taxon>
        <taxon>Bacillati</taxon>
        <taxon>Actinomycetota</taxon>
        <taxon>Actinomycetes</taxon>
        <taxon>Mycobacteriales</taxon>
        <taxon>Gordoniaceae</taxon>
        <taxon>Gordonia</taxon>
    </lineage>
</organism>
<dbReference type="RefSeq" id="WP_222110931.1">
    <property type="nucleotide sequence ID" value="NZ_BAAARB010000013.1"/>
</dbReference>
<evidence type="ECO:0000313" key="14">
    <source>
        <dbReference type="EMBL" id="GAA2384427.1"/>
    </source>
</evidence>
<keyword evidence="10" id="KW-1208">Phospholipid metabolism</keyword>
<keyword evidence="4 11" id="KW-0808">Transferase</keyword>
<dbReference type="EMBL" id="BAAARB010000013">
    <property type="protein sequence ID" value="GAA2384427.1"/>
    <property type="molecule type" value="Genomic_DNA"/>
</dbReference>
<dbReference type="PANTHER" id="PTHR14269:SF61">
    <property type="entry name" value="CDP-DIACYLGLYCEROL--SERINE O-PHOSPHATIDYLTRANSFERASE"/>
    <property type="match status" value="1"/>
</dbReference>
<keyword evidence="9" id="KW-0594">Phospholipid biosynthesis</keyword>
<evidence type="ECO:0000313" key="15">
    <source>
        <dbReference type="Proteomes" id="UP001501170"/>
    </source>
</evidence>
<gene>
    <name evidence="14" type="primary">pssA</name>
    <name evidence="14" type="ORF">GCM10009855_25830</name>
</gene>
<reference evidence="14 15" key="1">
    <citation type="journal article" date="2019" name="Int. J. Syst. Evol. Microbiol.">
        <title>The Global Catalogue of Microorganisms (GCM) 10K type strain sequencing project: providing services to taxonomists for standard genome sequencing and annotation.</title>
        <authorList>
            <consortium name="The Broad Institute Genomics Platform"/>
            <consortium name="The Broad Institute Genome Sequencing Center for Infectious Disease"/>
            <person name="Wu L."/>
            <person name="Ma J."/>
        </authorList>
    </citation>
    <scope>NUCLEOTIDE SEQUENCE [LARGE SCALE GENOMIC DNA]</scope>
    <source>
        <strain evidence="14 15">JCM 16227</strain>
    </source>
</reference>
<feature type="transmembrane region" description="Helical" evidence="13">
    <location>
        <begin position="242"/>
        <end position="270"/>
    </location>
</feature>
<dbReference type="Pfam" id="PF01066">
    <property type="entry name" value="CDP-OH_P_transf"/>
    <property type="match status" value="1"/>
</dbReference>
<accession>A0ABN3HN86</accession>
<evidence type="ECO:0000256" key="3">
    <source>
        <dbReference type="ARBA" id="ARBA00022516"/>
    </source>
</evidence>
<feature type="transmembrane region" description="Helical" evidence="13">
    <location>
        <begin position="47"/>
        <end position="65"/>
    </location>
</feature>
<feature type="transmembrane region" description="Helical" evidence="13">
    <location>
        <begin position="140"/>
        <end position="163"/>
    </location>
</feature>
<name>A0ABN3HN86_9ACTN</name>
<feature type="transmembrane region" description="Helical" evidence="13">
    <location>
        <begin position="175"/>
        <end position="194"/>
    </location>
</feature>
<dbReference type="InterPro" id="IPR000462">
    <property type="entry name" value="CDP-OH_P_trans"/>
</dbReference>
<evidence type="ECO:0000256" key="7">
    <source>
        <dbReference type="ARBA" id="ARBA00023098"/>
    </source>
</evidence>
<evidence type="ECO:0000256" key="9">
    <source>
        <dbReference type="ARBA" id="ARBA00023209"/>
    </source>
</evidence>
<sequence length="336" mass="36570">MARSRPHRNPTNKSGRRLRRRTSTPSSDPEARSRASRAARSARAGRMLVPSTLTILAICSGLTAVRSADAGQVDLAMGLLVLAAVFDGLDGRVARMMDASTKIGAEIDSLADAINFGVAPALIVYSVVLRDNAGSAAQDFGWVLALLFCVAVVLRLARFNTLLDDDSAPSYTKDYFVGVPAPAAAVMALLPIGLQQHFGHGWWVSVPAVGAWLLFIGFLAVSRIPTLSLKSVKIRPSSLAGLLFLVAAAGALLFTFPYLLMVIGVAAYLIHIPFAWRTQRWVAAHPEHWEAPARDRRLQRRDERRQAVADGTRRRVIPARSNARLGLRRPPARRED</sequence>
<evidence type="ECO:0000256" key="6">
    <source>
        <dbReference type="ARBA" id="ARBA00022989"/>
    </source>
</evidence>
<feature type="compositionally biased region" description="Basic residues" evidence="12">
    <location>
        <begin position="1"/>
        <end position="22"/>
    </location>
</feature>
<evidence type="ECO:0000256" key="12">
    <source>
        <dbReference type="SAM" id="MobiDB-lite"/>
    </source>
</evidence>
<evidence type="ECO:0000256" key="10">
    <source>
        <dbReference type="ARBA" id="ARBA00023264"/>
    </source>
</evidence>
<comment type="subcellular location">
    <subcellularLocation>
        <location evidence="1">Membrane</location>
        <topology evidence="1">Multi-pass membrane protein</topology>
    </subcellularLocation>
</comment>
<evidence type="ECO:0000256" key="5">
    <source>
        <dbReference type="ARBA" id="ARBA00022692"/>
    </source>
</evidence>
<evidence type="ECO:0000256" key="11">
    <source>
        <dbReference type="RuleBase" id="RU003750"/>
    </source>
</evidence>
<dbReference type="InterPro" id="IPR048254">
    <property type="entry name" value="CDP_ALCOHOL_P_TRANSF_CS"/>
</dbReference>
<feature type="transmembrane region" description="Helical" evidence="13">
    <location>
        <begin position="200"/>
        <end position="221"/>
    </location>
</feature>
<keyword evidence="5 13" id="KW-0812">Transmembrane</keyword>
<dbReference type="InterPro" id="IPR050324">
    <property type="entry name" value="CDP-alcohol_PTase-I"/>
</dbReference>
<evidence type="ECO:0000256" key="4">
    <source>
        <dbReference type="ARBA" id="ARBA00022679"/>
    </source>
</evidence>
<evidence type="ECO:0000256" key="1">
    <source>
        <dbReference type="ARBA" id="ARBA00004141"/>
    </source>
</evidence>
<keyword evidence="6 13" id="KW-1133">Transmembrane helix</keyword>
<dbReference type="Proteomes" id="UP001501170">
    <property type="component" value="Unassembled WGS sequence"/>
</dbReference>
<keyword evidence="8 13" id="KW-0472">Membrane</keyword>
<feature type="region of interest" description="Disordered" evidence="12">
    <location>
        <begin position="1"/>
        <end position="43"/>
    </location>
</feature>
<dbReference type="Gene3D" id="1.20.120.1760">
    <property type="match status" value="1"/>
</dbReference>
<proteinExistence type="inferred from homology"/>